<dbReference type="Pfam" id="PF25137">
    <property type="entry name" value="ADH_Fe_C"/>
    <property type="match status" value="1"/>
</dbReference>
<dbReference type="Gene3D" id="3.40.50.1970">
    <property type="match status" value="1"/>
</dbReference>
<dbReference type="PANTHER" id="PTHR11496">
    <property type="entry name" value="ALCOHOL DEHYDROGENASE"/>
    <property type="match status" value="1"/>
</dbReference>
<dbReference type="PROSITE" id="PS00913">
    <property type="entry name" value="ADH_IRON_1"/>
    <property type="match status" value="1"/>
</dbReference>
<dbReference type="InterPro" id="IPR018211">
    <property type="entry name" value="ADH_Fe_CS"/>
</dbReference>
<proteinExistence type="inferred from homology"/>
<gene>
    <name evidence="6" type="ORF">GCM10009613_37750</name>
</gene>
<comment type="similarity">
    <text evidence="1">Belongs to the iron-containing alcohol dehydrogenase family.</text>
</comment>
<evidence type="ECO:0000259" key="5">
    <source>
        <dbReference type="Pfam" id="PF25137"/>
    </source>
</evidence>
<evidence type="ECO:0000256" key="1">
    <source>
        <dbReference type="ARBA" id="ARBA00007358"/>
    </source>
</evidence>
<evidence type="ECO:0000313" key="7">
    <source>
        <dbReference type="Proteomes" id="UP001501414"/>
    </source>
</evidence>
<reference evidence="6 7" key="1">
    <citation type="journal article" date="2019" name="Int. J. Syst. Evol. Microbiol.">
        <title>The Global Catalogue of Microorganisms (GCM) 10K type strain sequencing project: providing services to taxonomists for standard genome sequencing and annotation.</title>
        <authorList>
            <consortium name="The Broad Institute Genomics Platform"/>
            <consortium name="The Broad Institute Genome Sequencing Center for Infectious Disease"/>
            <person name="Wu L."/>
            <person name="Ma J."/>
        </authorList>
    </citation>
    <scope>NUCLEOTIDE SEQUENCE [LARGE SCALE GENOMIC DNA]</scope>
    <source>
        <strain evidence="6 7">JCM 11896</strain>
    </source>
</reference>
<organism evidence="6 7">
    <name type="scientific">Pseudonocardia kongjuensis</name>
    <dbReference type="NCBI Taxonomy" id="102227"/>
    <lineage>
        <taxon>Bacteria</taxon>
        <taxon>Bacillati</taxon>
        <taxon>Actinomycetota</taxon>
        <taxon>Actinomycetes</taxon>
        <taxon>Pseudonocardiales</taxon>
        <taxon>Pseudonocardiaceae</taxon>
        <taxon>Pseudonocardia</taxon>
    </lineage>
</organism>
<evidence type="ECO:0000256" key="3">
    <source>
        <dbReference type="ARBA" id="ARBA00023027"/>
    </source>
</evidence>
<evidence type="ECO:0000313" key="6">
    <source>
        <dbReference type="EMBL" id="GAA1392592.1"/>
    </source>
</evidence>
<sequence>MSTGFSIAPSCALEFGPGAVSRLSALVDGLGADSAFVVTDAGLRGTGIVDRVLGGLAADGLRTGVFDGIGPNPSTTVVDAGAVALRRFGPCVVIGLGGGSVLDAAKGIALLATHPDAHATDPLWDSPVDGLPLVAVPTTAGTGAETNGFGVVEDTCARRKIYLGHPSVRPRVAVLDPELTLGLPAAITAATGFDALVHGVESLASRGANPVSDAAAAQAVALVGRWLPVAVDDGTDLDARSQLLLGAHLAGQALTVSGLGLVHGIAHAVTAHLGTPHGIALAAVNEQVMRYSADAAAAPYERVRRALDGAAPPAGPAPAIDTVTALAEGIGVRRTLRELGAARDLLPVLAAAAVADPVTANAPRPPSEADVRDILDAAW</sequence>
<dbReference type="PROSITE" id="PS00060">
    <property type="entry name" value="ADH_IRON_2"/>
    <property type="match status" value="1"/>
</dbReference>
<keyword evidence="3" id="KW-0520">NAD</keyword>
<dbReference type="Pfam" id="PF00465">
    <property type="entry name" value="Fe-ADH"/>
    <property type="match status" value="1"/>
</dbReference>
<comment type="caution">
    <text evidence="6">The sequence shown here is derived from an EMBL/GenBank/DDBJ whole genome shotgun (WGS) entry which is preliminary data.</text>
</comment>
<evidence type="ECO:0000256" key="2">
    <source>
        <dbReference type="ARBA" id="ARBA00023002"/>
    </source>
</evidence>
<feature type="domain" description="Fe-containing alcohol dehydrogenase-like C-terminal" evidence="5">
    <location>
        <begin position="188"/>
        <end position="379"/>
    </location>
</feature>
<name>A0ABN1XXR7_9PSEU</name>
<keyword evidence="7" id="KW-1185">Reference proteome</keyword>
<dbReference type="CDD" id="cd08551">
    <property type="entry name" value="Fe-ADH"/>
    <property type="match status" value="1"/>
</dbReference>
<feature type="domain" description="Alcohol dehydrogenase iron-type/glycerol dehydrogenase GldA" evidence="4">
    <location>
        <begin position="14"/>
        <end position="177"/>
    </location>
</feature>
<dbReference type="SUPFAM" id="SSF56796">
    <property type="entry name" value="Dehydroquinate synthase-like"/>
    <property type="match status" value="1"/>
</dbReference>
<accession>A0ABN1XXR7</accession>
<dbReference type="EMBL" id="BAAAJK010000018">
    <property type="protein sequence ID" value="GAA1392592.1"/>
    <property type="molecule type" value="Genomic_DNA"/>
</dbReference>
<dbReference type="RefSeq" id="WP_344024253.1">
    <property type="nucleotide sequence ID" value="NZ_BAAAJK010000018.1"/>
</dbReference>
<dbReference type="InterPro" id="IPR001670">
    <property type="entry name" value="ADH_Fe/GldA"/>
</dbReference>
<dbReference type="Gene3D" id="1.20.1090.10">
    <property type="entry name" value="Dehydroquinate synthase-like - alpha domain"/>
    <property type="match status" value="1"/>
</dbReference>
<protein>
    <submittedName>
        <fullName evidence="6">Iron-containing alcohol dehydrogenase</fullName>
    </submittedName>
</protein>
<dbReference type="InterPro" id="IPR056798">
    <property type="entry name" value="ADH_Fe_C"/>
</dbReference>
<dbReference type="PANTHER" id="PTHR11496:SF102">
    <property type="entry name" value="ALCOHOL DEHYDROGENASE 4"/>
    <property type="match status" value="1"/>
</dbReference>
<dbReference type="InterPro" id="IPR039697">
    <property type="entry name" value="Alcohol_dehydrogenase_Fe"/>
</dbReference>
<dbReference type="Proteomes" id="UP001501414">
    <property type="component" value="Unassembled WGS sequence"/>
</dbReference>
<evidence type="ECO:0000259" key="4">
    <source>
        <dbReference type="Pfam" id="PF00465"/>
    </source>
</evidence>
<keyword evidence="2" id="KW-0560">Oxidoreductase</keyword>